<evidence type="ECO:0000259" key="1">
    <source>
        <dbReference type="Pfam" id="PF00483"/>
    </source>
</evidence>
<gene>
    <name evidence="2" type="ORF">FNV1757</name>
</gene>
<protein>
    <submittedName>
        <fullName evidence="2">Glucose-1-phosphate cytidylyltransferase</fullName>
        <ecNumber evidence="2">2.7.7.33</ecNumber>
    </submittedName>
</protein>
<dbReference type="EC" id="2.7.7.33" evidence="2"/>
<dbReference type="Proteomes" id="UP000006454">
    <property type="component" value="Unassembled WGS sequence"/>
</dbReference>
<reference evidence="2 3" key="1">
    <citation type="journal article" date="2003" name="Genome Res.">
        <title>Genome analysis of F. nucleatum sub spp vincentii and its comparison with the genome of F. nucleatum ATCC 25586.</title>
        <authorList>
            <person name="Kapatral V."/>
            <person name="Ivanova N."/>
            <person name="Anderson I."/>
            <person name="Reznik G."/>
            <person name="Bhattacharyya A."/>
            <person name="Gardner W.L."/>
            <person name="Mikhailova N."/>
            <person name="Lapidus A."/>
            <person name="Larsen N."/>
            <person name="D'Souza M."/>
            <person name="Walunas T."/>
            <person name="Haselkorn R."/>
            <person name="Overbeek R."/>
            <person name="Kyrpides N."/>
        </authorList>
    </citation>
    <scope>NUCLEOTIDE SEQUENCE [LARGE SCALE GENOMIC DNA]</scope>
    <source>
        <strain evidence="2 3">ATCC 49256</strain>
    </source>
</reference>
<accession>Q7P742</accession>
<dbReference type="PANTHER" id="PTHR47183">
    <property type="entry name" value="GLUCOSE-1-PHOSPHATE CYTIDYLYLTRANSFERASE-RELATED"/>
    <property type="match status" value="1"/>
</dbReference>
<dbReference type="GO" id="GO:0047343">
    <property type="term" value="F:glucose-1-phosphate cytidylyltransferase activity"/>
    <property type="evidence" value="ECO:0007669"/>
    <property type="project" value="UniProtKB-EC"/>
</dbReference>
<evidence type="ECO:0000313" key="2">
    <source>
        <dbReference type="EMBL" id="EAA24621.1"/>
    </source>
</evidence>
<dbReference type="InterPro" id="IPR029044">
    <property type="entry name" value="Nucleotide-diphossugar_trans"/>
</dbReference>
<name>Q7P742_FUSVC</name>
<feature type="domain" description="Nucleotidyl transferase" evidence="1">
    <location>
        <begin position="9"/>
        <end position="226"/>
    </location>
</feature>
<dbReference type="InterPro" id="IPR005835">
    <property type="entry name" value="NTP_transferase_dom"/>
</dbReference>
<dbReference type="PANTHER" id="PTHR47183:SF1">
    <property type="entry name" value="GLUCOSE-1-PHOSPHATE CYTIDYLYLTRANSFERASE"/>
    <property type="match status" value="1"/>
</dbReference>
<organism evidence="2 3">
    <name type="scientific">Fusobacterium vincentii ATCC 49256</name>
    <dbReference type="NCBI Taxonomy" id="209882"/>
    <lineage>
        <taxon>Bacteria</taxon>
        <taxon>Fusobacteriati</taxon>
        <taxon>Fusobacteriota</taxon>
        <taxon>Fusobacteriia</taxon>
        <taxon>Fusobacteriales</taxon>
        <taxon>Fusobacteriaceae</taxon>
        <taxon>Fusobacterium</taxon>
    </lineage>
</organism>
<keyword evidence="2" id="KW-0808">Transferase</keyword>
<dbReference type="InterPro" id="IPR046981">
    <property type="entry name" value="G1P_cyt_trans"/>
</dbReference>
<dbReference type="NCBIfam" id="TIGR02623">
    <property type="entry name" value="G1P_cyt_trans"/>
    <property type="match status" value="1"/>
</dbReference>
<dbReference type="InterPro" id="IPR013446">
    <property type="entry name" value="G1P_cyt_trans-like"/>
</dbReference>
<dbReference type="AlphaFoldDB" id="Q7P742"/>
<dbReference type="CDD" id="cd02524">
    <property type="entry name" value="G1P_cytidylyltransferase"/>
    <property type="match status" value="1"/>
</dbReference>
<dbReference type="EMBL" id="AABF01000022">
    <property type="protein sequence ID" value="EAA24621.1"/>
    <property type="molecule type" value="Genomic_DNA"/>
</dbReference>
<evidence type="ECO:0000313" key="3">
    <source>
        <dbReference type="Proteomes" id="UP000006454"/>
    </source>
</evidence>
<dbReference type="Gene3D" id="3.90.550.10">
    <property type="entry name" value="Spore Coat Polysaccharide Biosynthesis Protein SpsA, Chain A"/>
    <property type="match status" value="1"/>
</dbReference>
<comment type="caution">
    <text evidence="2">The sequence shown here is derived from an EMBL/GenBank/DDBJ whole genome shotgun (WGS) entry which is preliminary data.</text>
</comment>
<dbReference type="Pfam" id="PF00483">
    <property type="entry name" value="NTP_transferase"/>
    <property type="match status" value="1"/>
</dbReference>
<dbReference type="SUPFAM" id="SSF53448">
    <property type="entry name" value="Nucleotide-diphospho-sugar transferases"/>
    <property type="match status" value="1"/>
</dbReference>
<dbReference type="GO" id="GO:0009243">
    <property type="term" value="P:O antigen biosynthetic process"/>
    <property type="evidence" value="ECO:0007669"/>
    <property type="project" value="InterPro"/>
</dbReference>
<proteinExistence type="predicted"/>
<keyword evidence="2" id="KW-0548">Nucleotidyltransferase</keyword>
<sequence length="263" mass="30557">MIKEELFMKVVILAGGFGTRISEESHLKPKPMIEIGGKPILWHIMKLFSYYGFNEFIICCGYKQEIIKKYFADYYLYNSDITFDFTDKNNKIVHANVAEPWKVTLVDTGLNTMTGGRIKRIKDYVGNEPFFMTYGDGVSDINIKELLKFHQAHGKIATLTGYNPGQRFGVLDLDGNKIKSFREKSDSDGNLINAGYMLLNPEIFDYIQGDSTIFEREPLEKAAEDDNLFCYRHSGFWQCMDTKRDMDHLNEMWEKKEAPWKVW</sequence>